<gene>
    <name evidence="15" type="ORF">M0811_13890</name>
</gene>
<evidence type="ECO:0000256" key="13">
    <source>
        <dbReference type="ARBA" id="ARBA00036671"/>
    </source>
</evidence>
<evidence type="ECO:0000256" key="14">
    <source>
        <dbReference type="SAM" id="Phobius"/>
    </source>
</evidence>
<keyword evidence="8 14" id="KW-1133">Transmembrane helix</keyword>
<evidence type="ECO:0000256" key="2">
    <source>
        <dbReference type="ARBA" id="ARBA00005194"/>
    </source>
</evidence>
<dbReference type="GO" id="GO:0102158">
    <property type="term" value="F:very-long-chain (3R)-3-hydroxyacyl-CoA dehydratase activity"/>
    <property type="evidence" value="ECO:0007669"/>
    <property type="project" value="UniProtKB-EC"/>
</dbReference>
<comment type="subcellular location">
    <subcellularLocation>
        <location evidence="1">Membrane</location>
        <topology evidence="1">Multi-pass membrane protein</topology>
    </subcellularLocation>
</comment>
<comment type="catalytic activity">
    <reaction evidence="13">
        <text>a very-long-chain (3R)-3-hydroxyacyl-CoA = a very-long-chain (2E)-enoyl-CoA + H2O</text>
        <dbReference type="Rhea" id="RHEA:45812"/>
        <dbReference type="ChEBI" id="CHEBI:15377"/>
        <dbReference type="ChEBI" id="CHEBI:83728"/>
        <dbReference type="ChEBI" id="CHEBI:85440"/>
        <dbReference type="EC" id="4.2.1.134"/>
    </reaction>
</comment>
<reference evidence="15" key="1">
    <citation type="submission" date="2022-10" db="EMBL/GenBank/DDBJ databases">
        <title>Novel sulphate-reducing endosymbionts in the free-living metamonad Anaeramoeba.</title>
        <authorList>
            <person name="Jerlstrom-Hultqvist J."/>
            <person name="Cepicka I."/>
            <person name="Gallot-Lavallee L."/>
            <person name="Salas-Leiva D."/>
            <person name="Curtis B.A."/>
            <person name="Zahonova K."/>
            <person name="Pipaliya S."/>
            <person name="Dacks J."/>
            <person name="Roger A.J."/>
        </authorList>
    </citation>
    <scope>NUCLEOTIDE SEQUENCE</scope>
    <source>
        <strain evidence="15">BMAN</strain>
    </source>
</reference>
<dbReference type="EC" id="4.2.1.134" evidence="4"/>
<evidence type="ECO:0000256" key="8">
    <source>
        <dbReference type="ARBA" id="ARBA00022989"/>
    </source>
</evidence>
<comment type="pathway">
    <text evidence="2">Lipid metabolism; fatty acid biosynthesis.</text>
</comment>
<evidence type="ECO:0000256" key="6">
    <source>
        <dbReference type="ARBA" id="ARBA00022692"/>
    </source>
</evidence>
<evidence type="ECO:0000313" key="16">
    <source>
        <dbReference type="Proteomes" id="UP001149090"/>
    </source>
</evidence>
<evidence type="ECO:0000256" key="1">
    <source>
        <dbReference type="ARBA" id="ARBA00004141"/>
    </source>
</evidence>
<evidence type="ECO:0000256" key="12">
    <source>
        <dbReference type="ARBA" id="ARBA00023239"/>
    </source>
</evidence>
<organism evidence="15 16">
    <name type="scientific">Anaeramoeba ignava</name>
    <name type="common">Anaerobic marine amoeba</name>
    <dbReference type="NCBI Taxonomy" id="1746090"/>
    <lineage>
        <taxon>Eukaryota</taxon>
        <taxon>Metamonada</taxon>
        <taxon>Anaeramoebidae</taxon>
        <taxon>Anaeramoeba</taxon>
    </lineage>
</organism>
<protein>
    <recommendedName>
        <fullName evidence="4">very-long-chain (3R)-3-hydroxyacyl-CoA dehydratase</fullName>
        <ecNumber evidence="4">4.2.1.134</ecNumber>
    </recommendedName>
</protein>
<dbReference type="Pfam" id="PF04387">
    <property type="entry name" value="PTPLA"/>
    <property type="match status" value="1"/>
</dbReference>
<keyword evidence="10 14" id="KW-0472">Membrane</keyword>
<dbReference type="OrthoDB" id="46988at2759"/>
<keyword evidence="5" id="KW-0444">Lipid biosynthesis</keyword>
<feature type="transmembrane region" description="Helical" evidence="14">
    <location>
        <begin position="82"/>
        <end position="100"/>
    </location>
</feature>
<comment type="similarity">
    <text evidence="3">Belongs to the very long-chain fatty acids dehydratase HACD family.</text>
</comment>
<sequence length="232" mass="27229">MNSKKTNQKNLTFSNKYLAFYNGIMLIGWSIIFGKGATYFLLGKSPFEIYKLVKMELFIFQTGAILEIIHSLPFISLVSSPLFSTFIQVFSRVFLIWGILNVTEKPKNSPFFISLILAWSPSEIIRYSYYLIRALKKEINIVTWLRYSLFIVLYPIGVVSEIMSIINSLPETREKKIFQIKITESFNFEYSHLCIGIAVSYVMGFSKLYLYMLNQRRKHFKNEKQNQKQKQK</sequence>
<keyword evidence="7" id="KW-0276">Fatty acid metabolism</keyword>
<accession>A0A9Q0RI97</accession>
<proteinExistence type="inferred from homology"/>
<keyword evidence="11" id="KW-0275">Fatty acid biosynthesis</keyword>
<dbReference type="OMA" id="SEWWLMY"/>
<evidence type="ECO:0000256" key="9">
    <source>
        <dbReference type="ARBA" id="ARBA00023098"/>
    </source>
</evidence>
<dbReference type="AlphaFoldDB" id="A0A9Q0RI97"/>
<evidence type="ECO:0000256" key="7">
    <source>
        <dbReference type="ARBA" id="ARBA00022832"/>
    </source>
</evidence>
<evidence type="ECO:0000256" key="11">
    <source>
        <dbReference type="ARBA" id="ARBA00023160"/>
    </source>
</evidence>
<evidence type="ECO:0000256" key="10">
    <source>
        <dbReference type="ARBA" id="ARBA00023136"/>
    </source>
</evidence>
<feature type="transmembrane region" description="Helical" evidence="14">
    <location>
        <begin position="57"/>
        <end position="75"/>
    </location>
</feature>
<dbReference type="PANTHER" id="PTHR11035">
    <property type="entry name" value="VERY-LONG-CHAIN (3R)-3-HYDROXYACYL-COA DEHYDRATASE"/>
    <property type="match status" value="1"/>
</dbReference>
<dbReference type="GO" id="GO:0030497">
    <property type="term" value="P:fatty acid elongation"/>
    <property type="evidence" value="ECO:0007669"/>
    <property type="project" value="TreeGrafter"/>
</dbReference>
<dbReference type="InterPro" id="IPR007482">
    <property type="entry name" value="Tyr_Pase-like_PTPLA"/>
</dbReference>
<evidence type="ECO:0000313" key="15">
    <source>
        <dbReference type="EMBL" id="KAJ5080638.1"/>
    </source>
</evidence>
<feature type="transmembrane region" description="Helical" evidence="14">
    <location>
        <begin position="20"/>
        <end position="42"/>
    </location>
</feature>
<feature type="transmembrane region" description="Helical" evidence="14">
    <location>
        <begin position="190"/>
        <end position="211"/>
    </location>
</feature>
<dbReference type="PANTHER" id="PTHR11035:SF3">
    <property type="entry name" value="VERY-LONG-CHAIN (3R)-3-HYDROXYACYL-COA DEHYDRATASE"/>
    <property type="match status" value="1"/>
</dbReference>
<feature type="transmembrane region" description="Helical" evidence="14">
    <location>
        <begin position="144"/>
        <end position="170"/>
    </location>
</feature>
<comment type="caution">
    <text evidence="15">The sequence shown here is derived from an EMBL/GenBank/DDBJ whole genome shotgun (WGS) entry which is preliminary data.</text>
</comment>
<evidence type="ECO:0000256" key="5">
    <source>
        <dbReference type="ARBA" id="ARBA00022516"/>
    </source>
</evidence>
<dbReference type="EMBL" id="JAPDFW010000005">
    <property type="protein sequence ID" value="KAJ5080638.1"/>
    <property type="molecule type" value="Genomic_DNA"/>
</dbReference>
<dbReference type="GO" id="GO:0042761">
    <property type="term" value="P:very long-chain fatty acid biosynthetic process"/>
    <property type="evidence" value="ECO:0007669"/>
    <property type="project" value="TreeGrafter"/>
</dbReference>
<keyword evidence="12" id="KW-0456">Lyase</keyword>
<keyword evidence="9" id="KW-0443">Lipid metabolism</keyword>
<evidence type="ECO:0000256" key="3">
    <source>
        <dbReference type="ARBA" id="ARBA00007811"/>
    </source>
</evidence>
<dbReference type="GO" id="GO:0005789">
    <property type="term" value="C:endoplasmic reticulum membrane"/>
    <property type="evidence" value="ECO:0007669"/>
    <property type="project" value="TreeGrafter"/>
</dbReference>
<feature type="transmembrane region" description="Helical" evidence="14">
    <location>
        <begin position="112"/>
        <end position="132"/>
    </location>
</feature>
<evidence type="ECO:0000256" key="4">
    <source>
        <dbReference type="ARBA" id="ARBA00013122"/>
    </source>
</evidence>
<dbReference type="Proteomes" id="UP001149090">
    <property type="component" value="Unassembled WGS sequence"/>
</dbReference>
<name>A0A9Q0RI97_ANAIG</name>
<dbReference type="GO" id="GO:0030148">
    <property type="term" value="P:sphingolipid biosynthetic process"/>
    <property type="evidence" value="ECO:0007669"/>
    <property type="project" value="TreeGrafter"/>
</dbReference>
<keyword evidence="6 14" id="KW-0812">Transmembrane</keyword>
<keyword evidence="16" id="KW-1185">Reference proteome</keyword>